<dbReference type="RefSeq" id="WP_155305082.1">
    <property type="nucleotide sequence ID" value="NZ_AP021875.1"/>
</dbReference>
<reference evidence="1 2" key="1">
    <citation type="submission" date="2019-11" db="EMBL/GenBank/DDBJ databases">
        <title>Comparative genomics of hydrocarbon-degrading Desulfosarcina strains.</title>
        <authorList>
            <person name="Watanabe M."/>
            <person name="Kojima H."/>
            <person name="Fukui M."/>
        </authorList>
    </citation>
    <scope>NUCLEOTIDE SEQUENCE [LARGE SCALE GENOMIC DNA]</scope>
    <source>
        <strain evidence="1 2">PP31</strain>
    </source>
</reference>
<dbReference type="InterPro" id="IPR011335">
    <property type="entry name" value="Restrct_endonuc-II-like"/>
</dbReference>
<dbReference type="EMBL" id="AP021875">
    <property type="protein sequence ID" value="BBO76232.1"/>
    <property type="molecule type" value="Genomic_DNA"/>
</dbReference>
<proteinExistence type="predicted"/>
<name>A0A5K7Z2J1_9BACT</name>
<keyword evidence="2" id="KW-1185">Reference proteome</keyword>
<dbReference type="KEGG" id="dwd:DSCW_36490"/>
<dbReference type="SUPFAM" id="SSF52980">
    <property type="entry name" value="Restriction endonuclease-like"/>
    <property type="match status" value="1"/>
</dbReference>
<evidence type="ECO:0000313" key="2">
    <source>
        <dbReference type="Proteomes" id="UP000427769"/>
    </source>
</evidence>
<dbReference type="Proteomes" id="UP000427769">
    <property type="component" value="Chromosome"/>
</dbReference>
<dbReference type="AlphaFoldDB" id="A0A5K7Z2J1"/>
<organism evidence="1 2">
    <name type="scientific">Desulfosarcina widdelii</name>
    <dbReference type="NCBI Taxonomy" id="947919"/>
    <lineage>
        <taxon>Bacteria</taxon>
        <taxon>Pseudomonadati</taxon>
        <taxon>Thermodesulfobacteriota</taxon>
        <taxon>Desulfobacteria</taxon>
        <taxon>Desulfobacterales</taxon>
        <taxon>Desulfosarcinaceae</taxon>
        <taxon>Desulfosarcina</taxon>
    </lineage>
</organism>
<gene>
    <name evidence="1" type="ORF">DSCW_36490</name>
</gene>
<sequence>MTFQLFHFRDSEKILKEKAMLRYITLTMEHVFNALEGVYLRNALLRTVLDEMGWHQGDVWNIIAGRRCRYLGYKNGVAIEASFTDYSYIAEGLTCLQLGYDKGQIDAGILLLTTRGIPAGKEKDMSVILNKDMGAMEPTISLPVCIGLYDFGDPVIGNCNNFPSCSTESNQLQIPTL</sequence>
<accession>A0A5K7Z2J1</accession>
<protein>
    <submittedName>
        <fullName evidence="1">Uncharacterized protein</fullName>
    </submittedName>
</protein>
<evidence type="ECO:0000313" key="1">
    <source>
        <dbReference type="EMBL" id="BBO76232.1"/>
    </source>
</evidence>